<dbReference type="InterPro" id="IPR010775">
    <property type="entry name" value="DUF1365"/>
</dbReference>
<organism evidence="1 2">
    <name type="scientific">Tritonibacter multivorans</name>
    <dbReference type="NCBI Taxonomy" id="928856"/>
    <lineage>
        <taxon>Bacteria</taxon>
        <taxon>Pseudomonadati</taxon>
        <taxon>Pseudomonadota</taxon>
        <taxon>Alphaproteobacteria</taxon>
        <taxon>Rhodobacterales</taxon>
        <taxon>Paracoccaceae</taxon>
        <taxon>Tritonibacter</taxon>
    </lineage>
</organism>
<sequence length="255" mass="28773">MTTLPLKRPEHLAGYTTHARRGAIRNAFKYGVDYVLIDPKSTEAPSLFSRNRRNLARVDDRDHGGAPHKGRGLPWAKEVFARAGLTEDKTQILLLTQPKILGYVFNPVSFWLAYEGDALRAVIAEVTNTFGDRHSYLCANPDFAPITGRNQIEARKIFHVSPFQEIAGYYRFTFDIRPERIAIRIAHENGAEGVIATLVGDRKPLSNRGLLLALMRRPLGAMRVIALIHWQALWLKLKGAPYRRRPTPPEQEVSG</sequence>
<dbReference type="Pfam" id="PF07103">
    <property type="entry name" value="DUF1365"/>
    <property type="match status" value="1"/>
</dbReference>
<keyword evidence="2" id="KW-1185">Reference proteome</keyword>
<dbReference type="EMBL" id="CYSD01000021">
    <property type="protein sequence ID" value="CUH77706.1"/>
    <property type="molecule type" value="Genomic_DNA"/>
</dbReference>
<evidence type="ECO:0000313" key="2">
    <source>
        <dbReference type="Proteomes" id="UP000052022"/>
    </source>
</evidence>
<dbReference type="PANTHER" id="PTHR33973">
    <property type="entry name" value="OS07G0153300 PROTEIN"/>
    <property type="match status" value="1"/>
</dbReference>
<protein>
    <recommendedName>
        <fullName evidence="3">Cyclopropane-fatty-acyl-phospholipid synthase</fullName>
    </recommendedName>
</protein>
<evidence type="ECO:0008006" key="3">
    <source>
        <dbReference type="Google" id="ProtNLM"/>
    </source>
</evidence>
<proteinExistence type="predicted"/>
<dbReference type="RefSeq" id="WP_058289597.1">
    <property type="nucleotide sequence ID" value="NZ_CYSD01000021.1"/>
</dbReference>
<evidence type="ECO:0000313" key="1">
    <source>
        <dbReference type="EMBL" id="CUH77706.1"/>
    </source>
</evidence>
<dbReference type="PANTHER" id="PTHR33973:SF4">
    <property type="entry name" value="OS07G0153300 PROTEIN"/>
    <property type="match status" value="1"/>
</dbReference>
<dbReference type="STRING" id="928856.SAMN04488049_107141"/>
<accession>A0A0P1G8C4</accession>
<dbReference type="AlphaFoldDB" id="A0A0P1G8C4"/>
<reference evidence="1 2" key="1">
    <citation type="submission" date="2015-09" db="EMBL/GenBank/DDBJ databases">
        <authorList>
            <consortium name="Swine Surveillance"/>
        </authorList>
    </citation>
    <scope>NUCLEOTIDE SEQUENCE [LARGE SCALE GENOMIC DNA]</scope>
    <source>
        <strain evidence="1 2">CECT 7557</strain>
    </source>
</reference>
<name>A0A0P1G8C4_9RHOB</name>
<gene>
    <name evidence="1" type="ORF">TRM7557_01506</name>
</gene>
<dbReference type="OrthoDB" id="9778801at2"/>
<dbReference type="Proteomes" id="UP000052022">
    <property type="component" value="Unassembled WGS sequence"/>
</dbReference>